<comment type="caution">
    <text evidence="2">The sequence shown here is derived from an EMBL/GenBank/DDBJ whole genome shotgun (WGS) entry which is preliminary data.</text>
</comment>
<evidence type="ECO:0000313" key="2">
    <source>
        <dbReference type="EMBL" id="TRU34415.1"/>
    </source>
</evidence>
<dbReference type="EMBL" id="SFBH01000102">
    <property type="protein sequence ID" value="TRU34415.1"/>
    <property type="molecule type" value="Genomic_DNA"/>
</dbReference>
<dbReference type="AlphaFoldDB" id="A0A552EIU0"/>
<dbReference type="InterPro" id="IPR029063">
    <property type="entry name" value="SAM-dependent_MTases_sf"/>
</dbReference>
<dbReference type="CDD" id="cd02440">
    <property type="entry name" value="AdoMet_MTases"/>
    <property type="match status" value="1"/>
</dbReference>
<feature type="domain" description="Methyltransferase type 12" evidence="1">
    <location>
        <begin position="48"/>
        <end position="139"/>
    </location>
</feature>
<dbReference type="PANTHER" id="PTHR43861">
    <property type="entry name" value="TRANS-ACONITATE 2-METHYLTRANSFERASE-RELATED"/>
    <property type="match status" value="1"/>
</dbReference>
<keyword evidence="2" id="KW-0489">Methyltransferase</keyword>
<dbReference type="InterPro" id="IPR013217">
    <property type="entry name" value="Methyltransf_12"/>
</dbReference>
<dbReference type="GO" id="GO:0008168">
    <property type="term" value="F:methyltransferase activity"/>
    <property type="evidence" value="ECO:0007669"/>
    <property type="project" value="UniProtKB-KW"/>
</dbReference>
<evidence type="ECO:0000259" key="1">
    <source>
        <dbReference type="Pfam" id="PF08242"/>
    </source>
</evidence>
<reference evidence="2 3" key="1">
    <citation type="submission" date="2019-01" db="EMBL/GenBank/DDBJ databases">
        <title>Coherence of Microcystis species and biogeography revealed through population genomics.</title>
        <authorList>
            <person name="Perez-Carrascal O.M."/>
            <person name="Terrat Y."/>
            <person name="Giani A."/>
            <person name="Fortin N."/>
            <person name="Tromas N."/>
            <person name="Shapiro B.J."/>
        </authorList>
    </citation>
    <scope>NUCLEOTIDE SEQUENCE [LARGE SCALE GENOMIC DNA]</scope>
    <source>
        <strain evidence="2">Ma_MB_F_20061100_S20D</strain>
    </source>
</reference>
<dbReference type="Pfam" id="PF08242">
    <property type="entry name" value="Methyltransf_12"/>
    <property type="match status" value="1"/>
</dbReference>
<dbReference type="SUPFAM" id="SSF53335">
    <property type="entry name" value="S-adenosyl-L-methionine-dependent methyltransferases"/>
    <property type="match status" value="1"/>
</dbReference>
<dbReference type="Gene3D" id="3.40.50.150">
    <property type="entry name" value="Vaccinia Virus protein VP39"/>
    <property type="match status" value="1"/>
</dbReference>
<dbReference type="GO" id="GO:0032259">
    <property type="term" value="P:methylation"/>
    <property type="evidence" value="ECO:0007669"/>
    <property type="project" value="UniProtKB-KW"/>
</dbReference>
<proteinExistence type="predicted"/>
<keyword evidence="2" id="KW-0808">Transferase</keyword>
<name>A0A552EIU0_MICAE</name>
<evidence type="ECO:0000313" key="3">
    <source>
        <dbReference type="Proteomes" id="UP000315113"/>
    </source>
</evidence>
<protein>
    <submittedName>
        <fullName evidence="2">Class I SAM-dependent methyltransferase</fullName>
    </submittedName>
</protein>
<gene>
    <name evidence="2" type="ORF">EWV78_13435</name>
</gene>
<accession>A0A552EIU0</accession>
<dbReference type="Proteomes" id="UP000315113">
    <property type="component" value="Unassembled WGS sequence"/>
</dbReference>
<organism evidence="2 3">
    <name type="scientific">Microcystis aeruginosa Ma_MB_F_20061100_S20D</name>
    <dbReference type="NCBI Taxonomy" id="2486253"/>
    <lineage>
        <taxon>Bacteria</taxon>
        <taxon>Bacillati</taxon>
        <taxon>Cyanobacteriota</taxon>
        <taxon>Cyanophyceae</taxon>
        <taxon>Oscillatoriophycideae</taxon>
        <taxon>Chroococcales</taxon>
        <taxon>Microcystaceae</taxon>
        <taxon>Microcystis</taxon>
    </lineage>
</organism>
<sequence length="204" mass="23118">MSQITHGVWAVLSHPVVYSAFQSFMGAHSFRQRFVKNYIKPFPGMRILDVGCGPADILAYLPEVDYWGYDISEAYIAQARKKFGPRGRFNCKQLQFEDLAEMPKFDVVLASGLLHHLDDSVAVGVLKLAHEGLQQGGRLLSVDPCLDPLQSPVARFLVRNDRGQNVRNKEGYKALADKVFSSSCVEVRHQIWIPYTHCFMECRK</sequence>